<dbReference type="SUPFAM" id="SSF53474">
    <property type="entry name" value="alpha/beta-Hydrolases"/>
    <property type="match status" value="1"/>
</dbReference>
<organism evidence="2 3">
    <name type="scientific">Flavobacterium haoranii</name>
    <dbReference type="NCBI Taxonomy" id="683124"/>
    <lineage>
        <taxon>Bacteria</taxon>
        <taxon>Pseudomonadati</taxon>
        <taxon>Bacteroidota</taxon>
        <taxon>Flavobacteriia</taxon>
        <taxon>Flavobacteriales</taxon>
        <taxon>Flavobacteriaceae</taxon>
        <taxon>Flavobacterium</taxon>
    </lineage>
</organism>
<sequence length="253" mass="29164">MINLSQIAFQKIDHYPNRPTIIFLHDSLGCIELWRDFPLQLAEKTKCNVILYDRQGYGKSCPFSYEKRDVNYLEQEADILAKLLDFWKVENAILFGFSDGGSIALIFAAKYPEKTIGIITEGAHIFVEEITLNGIREAIHQYKTTNQKQKLERYHDNKVEALFNAWTKTWTSEEYQNWNIEHFVKQIQCNSLIIQGKNDEFGSLEQVEKIVSQTKGHSKALLIANVGHTAHRENPEIVLKESAQFIEALTSKN</sequence>
<name>A0A1M6KUI5_9FLAO</name>
<dbReference type="Pfam" id="PF00561">
    <property type="entry name" value="Abhydrolase_1"/>
    <property type="match status" value="1"/>
</dbReference>
<dbReference type="EMBL" id="FQZH01000005">
    <property type="protein sequence ID" value="SHJ62562.1"/>
    <property type="molecule type" value="Genomic_DNA"/>
</dbReference>
<feature type="domain" description="AB hydrolase-1" evidence="1">
    <location>
        <begin position="19"/>
        <end position="174"/>
    </location>
</feature>
<evidence type="ECO:0000313" key="3">
    <source>
        <dbReference type="Proteomes" id="UP000184232"/>
    </source>
</evidence>
<dbReference type="GO" id="GO:0017171">
    <property type="term" value="F:serine hydrolase activity"/>
    <property type="evidence" value="ECO:0007669"/>
    <property type="project" value="TreeGrafter"/>
</dbReference>
<dbReference type="InterPro" id="IPR000073">
    <property type="entry name" value="AB_hydrolase_1"/>
</dbReference>
<evidence type="ECO:0000313" key="2">
    <source>
        <dbReference type="EMBL" id="SHJ62562.1"/>
    </source>
</evidence>
<keyword evidence="3" id="KW-1185">Reference proteome</keyword>
<accession>A0A1M6KUI5</accession>
<reference evidence="2 3" key="1">
    <citation type="submission" date="2016-11" db="EMBL/GenBank/DDBJ databases">
        <authorList>
            <person name="Jaros S."/>
            <person name="Januszkiewicz K."/>
            <person name="Wedrychowicz H."/>
        </authorList>
    </citation>
    <scope>NUCLEOTIDE SEQUENCE [LARGE SCALE GENOMIC DNA]</scope>
    <source>
        <strain evidence="2 3">DSM 22807</strain>
    </source>
</reference>
<dbReference type="PANTHER" id="PTHR46331">
    <property type="entry name" value="VALACYCLOVIR HYDROLASE"/>
    <property type="match status" value="1"/>
</dbReference>
<gene>
    <name evidence="2" type="ORF">SAMN05444337_2299</name>
</gene>
<dbReference type="InterPro" id="IPR029058">
    <property type="entry name" value="AB_hydrolase_fold"/>
</dbReference>
<proteinExistence type="predicted"/>
<dbReference type="Gene3D" id="3.40.50.1820">
    <property type="entry name" value="alpha/beta hydrolase"/>
    <property type="match status" value="1"/>
</dbReference>
<dbReference type="RefSeq" id="WP_227658721.1">
    <property type="nucleotide sequence ID" value="NZ_CP045292.1"/>
</dbReference>
<evidence type="ECO:0000259" key="1">
    <source>
        <dbReference type="Pfam" id="PF00561"/>
    </source>
</evidence>
<dbReference type="STRING" id="683124.SAMN05444337_2299"/>
<dbReference type="AlphaFoldDB" id="A0A1M6KUI5"/>
<dbReference type="PANTHER" id="PTHR46331:SF2">
    <property type="entry name" value="VALACYCLOVIR HYDROLASE"/>
    <property type="match status" value="1"/>
</dbReference>
<dbReference type="Proteomes" id="UP000184232">
    <property type="component" value="Unassembled WGS sequence"/>
</dbReference>
<protein>
    <submittedName>
        <fullName evidence="2">Pimeloyl-ACP methyl ester carboxylesterase</fullName>
    </submittedName>
</protein>